<dbReference type="VEuPathDB" id="FungiDB:VP01_3786g1"/>
<keyword evidence="3" id="KW-1185">Reference proteome</keyword>
<accession>A0A0L6UTJ5</accession>
<name>A0A0L6UTJ5_9BASI</name>
<proteinExistence type="predicted"/>
<dbReference type="STRING" id="27349.A0A0L6UTJ5"/>
<gene>
    <name evidence="2" type="ORF">VP01_3786g1</name>
</gene>
<organism evidence="2 3">
    <name type="scientific">Puccinia sorghi</name>
    <dbReference type="NCBI Taxonomy" id="27349"/>
    <lineage>
        <taxon>Eukaryota</taxon>
        <taxon>Fungi</taxon>
        <taxon>Dikarya</taxon>
        <taxon>Basidiomycota</taxon>
        <taxon>Pucciniomycotina</taxon>
        <taxon>Pucciniomycetes</taxon>
        <taxon>Pucciniales</taxon>
        <taxon>Pucciniaceae</taxon>
        <taxon>Puccinia</taxon>
    </lineage>
</organism>
<feature type="region of interest" description="Disordered" evidence="1">
    <location>
        <begin position="1"/>
        <end position="41"/>
    </location>
</feature>
<protein>
    <submittedName>
        <fullName evidence="2">Uncharacterized protein</fullName>
    </submittedName>
</protein>
<evidence type="ECO:0000313" key="3">
    <source>
        <dbReference type="Proteomes" id="UP000037035"/>
    </source>
</evidence>
<dbReference type="OrthoDB" id="2405024at2759"/>
<comment type="caution">
    <text evidence="2">The sequence shown here is derived from an EMBL/GenBank/DDBJ whole genome shotgun (WGS) entry which is preliminary data.</text>
</comment>
<evidence type="ECO:0000313" key="2">
    <source>
        <dbReference type="EMBL" id="KNZ51851.1"/>
    </source>
</evidence>
<dbReference type="Proteomes" id="UP000037035">
    <property type="component" value="Unassembled WGS sequence"/>
</dbReference>
<reference evidence="2 3" key="1">
    <citation type="submission" date="2015-08" db="EMBL/GenBank/DDBJ databases">
        <title>Next Generation Sequencing and Analysis of the Genome of Puccinia sorghi L Schw, the Causal Agent of Maize Common Rust.</title>
        <authorList>
            <person name="Rochi L."/>
            <person name="Burguener G."/>
            <person name="Darino M."/>
            <person name="Turjanski A."/>
            <person name="Kreff E."/>
            <person name="Dieguez M.J."/>
            <person name="Sacco F."/>
        </authorList>
    </citation>
    <scope>NUCLEOTIDE SEQUENCE [LARGE SCALE GENOMIC DNA]</scope>
    <source>
        <strain evidence="2 3">RO10H11247</strain>
    </source>
</reference>
<feature type="compositionally biased region" description="Polar residues" evidence="1">
    <location>
        <begin position="16"/>
        <end position="28"/>
    </location>
</feature>
<evidence type="ECO:0000256" key="1">
    <source>
        <dbReference type="SAM" id="MobiDB-lite"/>
    </source>
</evidence>
<dbReference type="AlphaFoldDB" id="A0A0L6UTJ5"/>
<dbReference type="EMBL" id="LAVV01008819">
    <property type="protein sequence ID" value="KNZ51851.1"/>
    <property type="molecule type" value="Genomic_DNA"/>
</dbReference>
<sequence length="196" mass="22271">MDVVEEVQEVKKSAGLDNNSGMDSSGTNECPPPDGKFEDPDEMTESIKRFSQENGYAICIRRSEKEKNNIFKCGSADQNQQKNNPHNNPKFTFTIILPLAILWPTSPTKKFNNKTHQEVQQLANSGLKPSQTLQNLKQTHPEKKILATISTIYTAKKESILSNQAAIMKSCYLIESIWKHHVAFHQVLIDWSWKQV</sequence>